<name>A0A8E2F4L9_9PEZI</name>
<proteinExistence type="predicted"/>
<dbReference type="AlphaFoldDB" id="A0A8E2F4L9"/>
<evidence type="ECO:0000313" key="2">
    <source>
        <dbReference type="EMBL" id="OCL10462.1"/>
    </source>
</evidence>
<keyword evidence="1" id="KW-0812">Transmembrane</keyword>
<feature type="transmembrane region" description="Helical" evidence="1">
    <location>
        <begin position="37"/>
        <end position="62"/>
    </location>
</feature>
<evidence type="ECO:0000256" key="1">
    <source>
        <dbReference type="SAM" id="Phobius"/>
    </source>
</evidence>
<keyword evidence="3" id="KW-1185">Reference proteome</keyword>
<keyword evidence="1" id="KW-1133">Transmembrane helix</keyword>
<dbReference type="EMBL" id="KV749236">
    <property type="protein sequence ID" value="OCL10462.1"/>
    <property type="molecule type" value="Genomic_DNA"/>
</dbReference>
<gene>
    <name evidence="2" type="ORF">AOQ84DRAFT_353513</name>
</gene>
<accession>A0A8E2F4L9</accession>
<protein>
    <submittedName>
        <fullName evidence="2">Uncharacterized protein</fullName>
    </submittedName>
</protein>
<dbReference type="Proteomes" id="UP000250140">
    <property type="component" value="Unassembled WGS sequence"/>
</dbReference>
<evidence type="ECO:0000313" key="3">
    <source>
        <dbReference type="Proteomes" id="UP000250140"/>
    </source>
</evidence>
<sequence>MSLLSFCVFYFLFFPFWWAWASGLNMGFRELDVLGASFSLVFFGSALLAGRLWIPIFFFDLFDMLRFV</sequence>
<organism evidence="2 3">
    <name type="scientific">Glonium stellatum</name>
    <dbReference type="NCBI Taxonomy" id="574774"/>
    <lineage>
        <taxon>Eukaryota</taxon>
        <taxon>Fungi</taxon>
        <taxon>Dikarya</taxon>
        <taxon>Ascomycota</taxon>
        <taxon>Pezizomycotina</taxon>
        <taxon>Dothideomycetes</taxon>
        <taxon>Pleosporomycetidae</taxon>
        <taxon>Gloniales</taxon>
        <taxon>Gloniaceae</taxon>
        <taxon>Glonium</taxon>
    </lineage>
</organism>
<keyword evidence="1" id="KW-0472">Membrane</keyword>
<reference evidence="2 3" key="1">
    <citation type="journal article" date="2016" name="Nat. Commun.">
        <title>Ectomycorrhizal ecology is imprinted in the genome of the dominant symbiotic fungus Cenococcum geophilum.</title>
        <authorList>
            <consortium name="DOE Joint Genome Institute"/>
            <person name="Peter M."/>
            <person name="Kohler A."/>
            <person name="Ohm R.A."/>
            <person name="Kuo A."/>
            <person name="Krutzmann J."/>
            <person name="Morin E."/>
            <person name="Arend M."/>
            <person name="Barry K.W."/>
            <person name="Binder M."/>
            <person name="Choi C."/>
            <person name="Clum A."/>
            <person name="Copeland A."/>
            <person name="Grisel N."/>
            <person name="Haridas S."/>
            <person name="Kipfer T."/>
            <person name="LaButti K."/>
            <person name="Lindquist E."/>
            <person name="Lipzen A."/>
            <person name="Maire R."/>
            <person name="Meier B."/>
            <person name="Mihaltcheva S."/>
            <person name="Molinier V."/>
            <person name="Murat C."/>
            <person name="Poggeler S."/>
            <person name="Quandt C.A."/>
            <person name="Sperisen C."/>
            <person name="Tritt A."/>
            <person name="Tisserant E."/>
            <person name="Crous P.W."/>
            <person name="Henrissat B."/>
            <person name="Nehls U."/>
            <person name="Egli S."/>
            <person name="Spatafora J.W."/>
            <person name="Grigoriev I.V."/>
            <person name="Martin F.M."/>
        </authorList>
    </citation>
    <scope>NUCLEOTIDE SEQUENCE [LARGE SCALE GENOMIC DNA]</scope>
    <source>
        <strain evidence="2 3">CBS 207.34</strain>
    </source>
</reference>